<dbReference type="PROSITE" id="PS50011">
    <property type="entry name" value="PROTEIN_KINASE_DOM"/>
    <property type="match status" value="1"/>
</dbReference>
<evidence type="ECO:0000256" key="7">
    <source>
        <dbReference type="ARBA" id="ARBA00022741"/>
    </source>
</evidence>
<name>H2YBU9_CIOSA</name>
<comment type="subcellular location">
    <subcellularLocation>
        <location evidence="1">Nucleus</location>
    </subcellularLocation>
</comment>
<evidence type="ECO:0000256" key="4">
    <source>
        <dbReference type="ARBA" id="ARBA00022553"/>
    </source>
</evidence>
<dbReference type="GO" id="GO:0005634">
    <property type="term" value="C:nucleus"/>
    <property type="evidence" value="ECO:0007669"/>
    <property type="project" value="TreeGrafter"/>
</dbReference>
<comment type="catalytic activity">
    <reaction evidence="13">
        <text>L-threonyl-[protein] + ATP = O-phospho-L-threonyl-[protein] + ADP + H(+)</text>
        <dbReference type="Rhea" id="RHEA:46608"/>
        <dbReference type="Rhea" id="RHEA-COMP:11060"/>
        <dbReference type="Rhea" id="RHEA-COMP:11605"/>
        <dbReference type="ChEBI" id="CHEBI:15378"/>
        <dbReference type="ChEBI" id="CHEBI:30013"/>
        <dbReference type="ChEBI" id="CHEBI:30616"/>
        <dbReference type="ChEBI" id="CHEBI:61977"/>
        <dbReference type="ChEBI" id="CHEBI:456216"/>
        <dbReference type="EC" id="2.7.11.22"/>
    </reaction>
</comment>
<dbReference type="GeneTree" id="ENSGT00940000153335"/>
<comment type="catalytic activity">
    <reaction evidence="15">
        <text>[DNA-directed RNA polymerase] + ATP = phospho-[DNA-directed RNA polymerase] + ADP + H(+)</text>
        <dbReference type="Rhea" id="RHEA:10216"/>
        <dbReference type="Rhea" id="RHEA-COMP:11321"/>
        <dbReference type="Rhea" id="RHEA-COMP:11322"/>
        <dbReference type="ChEBI" id="CHEBI:15378"/>
        <dbReference type="ChEBI" id="CHEBI:30616"/>
        <dbReference type="ChEBI" id="CHEBI:43176"/>
        <dbReference type="ChEBI" id="CHEBI:68546"/>
        <dbReference type="ChEBI" id="CHEBI:456216"/>
        <dbReference type="EC" id="2.7.11.23"/>
    </reaction>
</comment>
<evidence type="ECO:0000256" key="5">
    <source>
        <dbReference type="ARBA" id="ARBA00022618"/>
    </source>
</evidence>
<evidence type="ECO:0000256" key="11">
    <source>
        <dbReference type="ARBA" id="ARBA00023242"/>
    </source>
</evidence>
<evidence type="ECO:0000313" key="20">
    <source>
        <dbReference type="Proteomes" id="UP000007875"/>
    </source>
</evidence>
<keyword evidence="9" id="KW-0418">Kinase</keyword>
<evidence type="ECO:0000256" key="15">
    <source>
        <dbReference type="ARBA" id="ARBA00049280"/>
    </source>
</evidence>
<dbReference type="GO" id="GO:0005524">
    <property type="term" value="F:ATP binding"/>
    <property type="evidence" value="ECO:0007669"/>
    <property type="project" value="UniProtKB-UniRule"/>
</dbReference>
<reference evidence="19" key="3">
    <citation type="submission" date="2025-09" db="UniProtKB">
        <authorList>
            <consortium name="Ensembl"/>
        </authorList>
    </citation>
    <scope>IDENTIFICATION</scope>
</reference>
<keyword evidence="12" id="KW-0131">Cell cycle</keyword>
<accession>H2YBU9</accession>
<protein>
    <recommendedName>
        <fullName evidence="18">Protein kinase domain-containing protein</fullName>
    </recommendedName>
</protein>
<keyword evidence="5" id="KW-0132">Cell division</keyword>
<evidence type="ECO:0000256" key="16">
    <source>
        <dbReference type="PROSITE-ProRule" id="PRU10141"/>
    </source>
</evidence>
<dbReference type="FunFam" id="3.30.200.20:FF:000027">
    <property type="entry name" value="Putative Cyclin-dependent kinase 1"/>
    <property type="match status" value="1"/>
</dbReference>
<dbReference type="PANTHER" id="PTHR24056">
    <property type="entry name" value="CELL DIVISION PROTEIN KINASE"/>
    <property type="match status" value="1"/>
</dbReference>
<evidence type="ECO:0000256" key="13">
    <source>
        <dbReference type="ARBA" id="ARBA00047811"/>
    </source>
</evidence>
<dbReference type="Ensembl" id="ENSCSAVT00000002841.1">
    <property type="protein sequence ID" value="ENSCSAVP00000002797.1"/>
    <property type="gene ID" value="ENSCSAVG00000001660.1"/>
</dbReference>
<dbReference type="InterPro" id="IPR017441">
    <property type="entry name" value="Protein_kinase_ATP_BS"/>
</dbReference>
<evidence type="ECO:0000256" key="12">
    <source>
        <dbReference type="ARBA" id="ARBA00023306"/>
    </source>
</evidence>
<comment type="catalytic activity">
    <reaction evidence="14">
        <text>L-seryl-[protein] + ATP = O-phospho-L-seryl-[protein] + ADP + H(+)</text>
        <dbReference type="Rhea" id="RHEA:17989"/>
        <dbReference type="Rhea" id="RHEA-COMP:9863"/>
        <dbReference type="Rhea" id="RHEA-COMP:11604"/>
        <dbReference type="ChEBI" id="CHEBI:15378"/>
        <dbReference type="ChEBI" id="CHEBI:29999"/>
        <dbReference type="ChEBI" id="CHEBI:30616"/>
        <dbReference type="ChEBI" id="CHEBI:83421"/>
        <dbReference type="ChEBI" id="CHEBI:456216"/>
        <dbReference type="EC" id="2.7.11.22"/>
    </reaction>
</comment>
<dbReference type="InterPro" id="IPR008271">
    <property type="entry name" value="Ser/Thr_kinase_AS"/>
</dbReference>
<evidence type="ECO:0000256" key="2">
    <source>
        <dbReference type="ARBA" id="ARBA00006485"/>
    </source>
</evidence>
<dbReference type="SMART" id="SM00220">
    <property type="entry name" value="S_TKc"/>
    <property type="match status" value="1"/>
</dbReference>
<sequence length="219" mass="25165">HDDYVKIEKIGEGTYGVVYKGRNKKTNQIVALKKIRLESEEEGVPSTAIREISILKELQHPNIVSLQDVVLQESNLFLVFEFLQMDLKKYMDTIASGKFMDKELVKSYTYQILQGITYCHSRRVLHRDMKPQNLLIDRNGIIKLADFGLARAFGIPVRVYTHEVRIMWGYTHMSLCDSVKNLGEDGIDLLAKCLVYNPAKRISAKVALSHPYFDDLDKK</sequence>
<feature type="binding site" evidence="16">
    <location>
        <position position="33"/>
    </location>
    <ligand>
        <name>ATP</name>
        <dbReference type="ChEBI" id="CHEBI:30616"/>
    </ligand>
</feature>
<keyword evidence="20" id="KW-1185">Reference proteome</keyword>
<dbReference type="PROSITE" id="PS00108">
    <property type="entry name" value="PROTEIN_KINASE_ST"/>
    <property type="match status" value="1"/>
</dbReference>
<dbReference type="GO" id="GO:0008353">
    <property type="term" value="F:RNA polymerase II CTD heptapeptide repeat kinase activity"/>
    <property type="evidence" value="ECO:0007669"/>
    <property type="project" value="UniProtKB-EC"/>
</dbReference>
<comment type="similarity">
    <text evidence="2">Belongs to the protein kinase superfamily. CMGC Ser/Thr protein kinase family. CDC2/CDKX subfamily.</text>
</comment>
<evidence type="ECO:0000256" key="8">
    <source>
        <dbReference type="ARBA" id="ARBA00022776"/>
    </source>
</evidence>
<keyword evidence="3 17" id="KW-0723">Serine/threonine-protein kinase</keyword>
<dbReference type="InterPro" id="IPR000719">
    <property type="entry name" value="Prot_kinase_dom"/>
</dbReference>
<keyword evidence="6" id="KW-0808">Transferase</keyword>
<dbReference type="PROSITE" id="PS00107">
    <property type="entry name" value="PROTEIN_KINASE_ATP"/>
    <property type="match status" value="1"/>
</dbReference>
<keyword evidence="8" id="KW-0498">Mitosis</keyword>
<evidence type="ECO:0000256" key="9">
    <source>
        <dbReference type="ARBA" id="ARBA00022777"/>
    </source>
</evidence>
<keyword evidence="11" id="KW-0539">Nucleus</keyword>
<dbReference type="FunFam" id="1.10.510.10:FF:000328">
    <property type="entry name" value="Cyclin-dependent kinase 20 isoform 2"/>
    <property type="match status" value="1"/>
</dbReference>
<organism evidence="19 20">
    <name type="scientific">Ciona savignyi</name>
    <name type="common">Pacific transparent sea squirt</name>
    <dbReference type="NCBI Taxonomy" id="51511"/>
    <lineage>
        <taxon>Eukaryota</taxon>
        <taxon>Metazoa</taxon>
        <taxon>Chordata</taxon>
        <taxon>Tunicata</taxon>
        <taxon>Ascidiacea</taxon>
        <taxon>Phlebobranchia</taxon>
        <taxon>Cionidae</taxon>
        <taxon>Ciona</taxon>
    </lineage>
</organism>
<reference evidence="19" key="2">
    <citation type="submission" date="2025-08" db="UniProtKB">
        <authorList>
            <consortium name="Ensembl"/>
        </authorList>
    </citation>
    <scope>IDENTIFICATION</scope>
</reference>
<keyword evidence="4" id="KW-0597">Phosphoprotein</keyword>
<evidence type="ECO:0000256" key="17">
    <source>
        <dbReference type="RuleBase" id="RU000304"/>
    </source>
</evidence>
<dbReference type="Pfam" id="PF00069">
    <property type="entry name" value="Pkinase"/>
    <property type="match status" value="1"/>
</dbReference>
<evidence type="ECO:0000256" key="6">
    <source>
        <dbReference type="ARBA" id="ARBA00022679"/>
    </source>
</evidence>
<dbReference type="AlphaFoldDB" id="H2YBU9"/>
<dbReference type="PANTHER" id="PTHR24056:SF334">
    <property type="entry name" value="CYCLIN-DEPENDENT KINASE 1"/>
    <property type="match status" value="1"/>
</dbReference>
<dbReference type="HOGENOM" id="CLU_000288_181_6_1"/>
<evidence type="ECO:0000256" key="10">
    <source>
        <dbReference type="ARBA" id="ARBA00022840"/>
    </source>
</evidence>
<evidence type="ECO:0000256" key="1">
    <source>
        <dbReference type="ARBA" id="ARBA00004123"/>
    </source>
</evidence>
<evidence type="ECO:0000256" key="14">
    <source>
        <dbReference type="ARBA" id="ARBA00048367"/>
    </source>
</evidence>
<dbReference type="SUPFAM" id="SSF56112">
    <property type="entry name" value="Protein kinase-like (PK-like)"/>
    <property type="match status" value="1"/>
</dbReference>
<dbReference type="Gene3D" id="3.30.200.20">
    <property type="entry name" value="Phosphorylase Kinase, domain 1"/>
    <property type="match status" value="1"/>
</dbReference>
<dbReference type="InterPro" id="IPR011009">
    <property type="entry name" value="Kinase-like_dom_sf"/>
</dbReference>
<evidence type="ECO:0000313" key="19">
    <source>
        <dbReference type="Ensembl" id="ENSCSAVP00000002797.1"/>
    </source>
</evidence>
<evidence type="ECO:0000259" key="18">
    <source>
        <dbReference type="PROSITE" id="PS50011"/>
    </source>
</evidence>
<evidence type="ECO:0000256" key="3">
    <source>
        <dbReference type="ARBA" id="ARBA00022527"/>
    </source>
</evidence>
<feature type="domain" description="Protein kinase" evidence="18">
    <location>
        <begin position="4"/>
        <end position="219"/>
    </location>
</feature>
<dbReference type="InterPro" id="IPR050108">
    <property type="entry name" value="CDK"/>
</dbReference>
<dbReference type="Gene3D" id="1.10.510.10">
    <property type="entry name" value="Transferase(Phosphotransferase) domain 1"/>
    <property type="match status" value="2"/>
</dbReference>
<dbReference type="Proteomes" id="UP000007875">
    <property type="component" value="Unassembled WGS sequence"/>
</dbReference>
<keyword evidence="10 16" id="KW-0067">ATP-binding</keyword>
<reference evidence="20" key="1">
    <citation type="submission" date="2003-08" db="EMBL/GenBank/DDBJ databases">
        <authorList>
            <person name="Birren B."/>
            <person name="Nusbaum C."/>
            <person name="Abebe A."/>
            <person name="Abouelleil A."/>
            <person name="Adekoya E."/>
            <person name="Ait-zahra M."/>
            <person name="Allen N."/>
            <person name="Allen T."/>
            <person name="An P."/>
            <person name="Anderson M."/>
            <person name="Anderson S."/>
            <person name="Arachchi H."/>
            <person name="Armbruster J."/>
            <person name="Bachantsang P."/>
            <person name="Baldwin J."/>
            <person name="Barry A."/>
            <person name="Bayul T."/>
            <person name="Blitshsteyn B."/>
            <person name="Bloom T."/>
            <person name="Blye J."/>
            <person name="Boguslavskiy L."/>
            <person name="Borowsky M."/>
            <person name="Boukhgalter B."/>
            <person name="Brunache A."/>
            <person name="Butler J."/>
            <person name="Calixte N."/>
            <person name="Calvo S."/>
            <person name="Camarata J."/>
            <person name="Campo K."/>
            <person name="Chang J."/>
            <person name="Cheshatsang Y."/>
            <person name="Citroen M."/>
            <person name="Collymore A."/>
            <person name="Considine T."/>
            <person name="Cook A."/>
            <person name="Cooke P."/>
            <person name="Corum B."/>
            <person name="Cuomo C."/>
            <person name="David R."/>
            <person name="Dawoe T."/>
            <person name="Degray S."/>
            <person name="Dodge S."/>
            <person name="Dooley K."/>
            <person name="Dorje P."/>
            <person name="Dorjee K."/>
            <person name="Dorris L."/>
            <person name="Duffey N."/>
            <person name="Dupes A."/>
            <person name="Elkins T."/>
            <person name="Engels R."/>
            <person name="Erickson J."/>
            <person name="Farina A."/>
            <person name="Faro S."/>
            <person name="Ferreira P."/>
            <person name="Fischer H."/>
            <person name="Fitzgerald M."/>
            <person name="Foley K."/>
            <person name="Gage D."/>
            <person name="Galagan J."/>
            <person name="Gearin G."/>
            <person name="Gnerre S."/>
            <person name="Gnirke A."/>
            <person name="Goyette A."/>
            <person name="Graham J."/>
            <person name="Grandbois E."/>
            <person name="Gyaltsen K."/>
            <person name="Hafez N."/>
            <person name="Hagopian D."/>
            <person name="Hagos B."/>
            <person name="Hall J."/>
            <person name="Hatcher B."/>
            <person name="Heller A."/>
            <person name="Higgins H."/>
            <person name="Honan T."/>
            <person name="Horn A."/>
            <person name="Houde N."/>
            <person name="Hughes L."/>
            <person name="Hulme W."/>
            <person name="Husby E."/>
            <person name="Iliev I."/>
            <person name="Jaffe D."/>
            <person name="Jones C."/>
            <person name="Kamal M."/>
            <person name="Kamat A."/>
            <person name="Kamvysselis M."/>
            <person name="Karlsson E."/>
            <person name="Kells C."/>
            <person name="Kieu A."/>
            <person name="Kisner P."/>
            <person name="Kodira C."/>
            <person name="Kulbokas E."/>
            <person name="Labutti K."/>
            <person name="Lama D."/>
            <person name="Landers T."/>
            <person name="Leger J."/>
            <person name="Levine S."/>
            <person name="Lewis D."/>
            <person name="Lewis T."/>
            <person name="Lindblad-toh K."/>
            <person name="Liu X."/>
            <person name="Lokyitsang T."/>
            <person name="Lokyitsang Y."/>
            <person name="Lucien O."/>
            <person name="Lui A."/>
            <person name="Ma L.J."/>
            <person name="Mabbitt R."/>
            <person name="Macdonald J."/>
            <person name="Maclean C."/>
            <person name="Major J."/>
            <person name="Manning J."/>
            <person name="Marabella R."/>
            <person name="Maru K."/>
            <person name="Matthews C."/>
            <person name="Mauceli E."/>
            <person name="Mccarthy M."/>
            <person name="Mcdonough S."/>
            <person name="Mcghee T."/>
            <person name="Meldrim J."/>
            <person name="Meneus L."/>
            <person name="Mesirov J."/>
            <person name="Mihalev A."/>
            <person name="Mihova T."/>
            <person name="Mikkelsen T."/>
            <person name="Mlenga V."/>
            <person name="Moru K."/>
            <person name="Mozes J."/>
            <person name="Mulrain L."/>
            <person name="Munson G."/>
            <person name="Naylor J."/>
            <person name="Newes C."/>
            <person name="Nguyen C."/>
            <person name="Nguyen N."/>
            <person name="Nguyen T."/>
            <person name="Nicol R."/>
            <person name="Nielsen C."/>
            <person name="Nizzari M."/>
            <person name="Norbu C."/>
            <person name="Norbu N."/>
            <person name="O'donnell P."/>
            <person name="Okoawo O."/>
            <person name="O'leary S."/>
            <person name="Omotosho B."/>
            <person name="O'neill K."/>
            <person name="Osman S."/>
            <person name="Parker S."/>
            <person name="Perrin D."/>
            <person name="Phunkhang P."/>
            <person name="Piqani B."/>
            <person name="Purcell S."/>
            <person name="Rachupka T."/>
            <person name="Ramasamy U."/>
            <person name="Rameau R."/>
            <person name="Ray V."/>
            <person name="Raymond C."/>
            <person name="Retta R."/>
            <person name="Richardson S."/>
            <person name="Rise C."/>
            <person name="Rodriguez J."/>
            <person name="Rogers J."/>
            <person name="Rogov P."/>
            <person name="Rutman M."/>
            <person name="Schupbach R."/>
            <person name="Seaman C."/>
            <person name="Settipalli S."/>
            <person name="Sharpe T."/>
            <person name="Sheridan J."/>
            <person name="Sherpa N."/>
            <person name="Shi J."/>
            <person name="Smirnov S."/>
            <person name="Smith C."/>
            <person name="Sougnez C."/>
            <person name="Spencer B."/>
            <person name="Stalker J."/>
            <person name="Stange-thomann N."/>
            <person name="Stavropoulos S."/>
            <person name="Stetson K."/>
            <person name="Stone C."/>
            <person name="Stone S."/>
            <person name="Stubbs M."/>
            <person name="Talamas J."/>
            <person name="Tchuinga P."/>
            <person name="Tenzing P."/>
            <person name="Tesfaye S."/>
            <person name="Theodore J."/>
            <person name="Thoulutsang Y."/>
            <person name="Topham K."/>
            <person name="Towey S."/>
            <person name="Tsamla T."/>
            <person name="Tsomo N."/>
            <person name="Vallee D."/>
            <person name="Vassiliev H."/>
            <person name="Venkataraman V."/>
            <person name="Vinson J."/>
            <person name="Vo A."/>
            <person name="Wade C."/>
            <person name="Wang S."/>
            <person name="Wangchuk T."/>
            <person name="Wangdi T."/>
            <person name="Whittaker C."/>
            <person name="Wilkinson J."/>
            <person name="Wu Y."/>
            <person name="Wyman D."/>
            <person name="Yadav S."/>
            <person name="Yang S."/>
            <person name="Yang X."/>
            <person name="Yeager S."/>
            <person name="Yee E."/>
            <person name="Young G."/>
            <person name="Zainoun J."/>
            <person name="Zembeck L."/>
            <person name="Zimmer A."/>
            <person name="Zody M."/>
            <person name="Lander E."/>
        </authorList>
    </citation>
    <scope>NUCLEOTIDE SEQUENCE [LARGE SCALE GENOMIC DNA]</scope>
</reference>
<keyword evidence="7 16" id="KW-0547">Nucleotide-binding</keyword>
<proteinExistence type="inferred from homology"/>